<proteinExistence type="predicted"/>
<comment type="caution">
    <text evidence="1">The sequence shown here is derived from an EMBL/GenBank/DDBJ whole genome shotgun (WGS) entry which is preliminary data.</text>
</comment>
<reference evidence="1" key="1">
    <citation type="submission" date="2021-02" db="EMBL/GenBank/DDBJ databases">
        <authorList>
            <person name="Nowell W R."/>
        </authorList>
    </citation>
    <scope>NUCLEOTIDE SEQUENCE</scope>
</reference>
<dbReference type="Proteomes" id="UP000663873">
    <property type="component" value="Unassembled WGS sequence"/>
</dbReference>
<accession>A0A821NIU1</accession>
<evidence type="ECO:0000313" key="1">
    <source>
        <dbReference type="EMBL" id="CAF4787689.1"/>
    </source>
</evidence>
<keyword evidence="2" id="KW-1185">Reference proteome</keyword>
<protein>
    <submittedName>
        <fullName evidence="1">Uncharacterized protein</fullName>
    </submittedName>
</protein>
<dbReference type="EMBL" id="CAJOBP010045712">
    <property type="protein sequence ID" value="CAF4787689.1"/>
    <property type="molecule type" value="Genomic_DNA"/>
</dbReference>
<organism evidence="1 2">
    <name type="scientific">Rotaria socialis</name>
    <dbReference type="NCBI Taxonomy" id="392032"/>
    <lineage>
        <taxon>Eukaryota</taxon>
        <taxon>Metazoa</taxon>
        <taxon>Spiralia</taxon>
        <taxon>Gnathifera</taxon>
        <taxon>Rotifera</taxon>
        <taxon>Eurotatoria</taxon>
        <taxon>Bdelloidea</taxon>
        <taxon>Philodinida</taxon>
        <taxon>Philodinidae</taxon>
        <taxon>Rotaria</taxon>
    </lineage>
</organism>
<dbReference type="AlphaFoldDB" id="A0A821NIU1"/>
<gene>
    <name evidence="1" type="ORF">UJA718_LOCUS40685</name>
</gene>
<evidence type="ECO:0000313" key="2">
    <source>
        <dbReference type="Proteomes" id="UP000663873"/>
    </source>
</evidence>
<name>A0A821NIU1_9BILA</name>
<sequence length="159" mass="18564">MNDLVVHQQNRVLFPSPWLLAQYQQRLEAQNKTSINDDHLRENSYRFDEINDFAKTDNLSADVRTLLDNIIRKYATVEENLGVLSHREGLSEEDLTQLIENAIEAVQRFDRENNIGDRKLQNKKTINNRLIEFFKYAGRHGVCIYICVEEASSVSTFYP</sequence>